<comment type="caution">
    <text evidence="1">The sequence shown here is derived from an EMBL/GenBank/DDBJ whole genome shotgun (WGS) entry which is preliminary data.</text>
</comment>
<evidence type="ECO:0000313" key="2">
    <source>
        <dbReference type="Proteomes" id="UP001417504"/>
    </source>
</evidence>
<keyword evidence="2" id="KW-1185">Reference proteome</keyword>
<sequence>MSVEVAMWAWCLVLGNSSLSRYSSSYLSTEFFKVLNREYVQSFALPTELFHPLSMRHL</sequence>
<protein>
    <submittedName>
        <fullName evidence="1">Uncharacterized protein</fullName>
    </submittedName>
</protein>
<organism evidence="1 2">
    <name type="scientific">Stephania japonica</name>
    <dbReference type="NCBI Taxonomy" id="461633"/>
    <lineage>
        <taxon>Eukaryota</taxon>
        <taxon>Viridiplantae</taxon>
        <taxon>Streptophyta</taxon>
        <taxon>Embryophyta</taxon>
        <taxon>Tracheophyta</taxon>
        <taxon>Spermatophyta</taxon>
        <taxon>Magnoliopsida</taxon>
        <taxon>Ranunculales</taxon>
        <taxon>Menispermaceae</taxon>
        <taxon>Menispermoideae</taxon>
        <taxon>Cissampelideae</taxon>
        <taxon>Stephania</taxon>
    </lineage>
</organism>
<proteinExistence type="predicted"/>
<dbReference type="AlphaFoldDB" id="A0AAP0I886"/>
<reference evidence="1 2" key="1">
    <citation type="submission" date="2024-01" db="EMBL/GenBank/DDBJ databases">
        <title>Genome assemblies of Stephania.</title>
        <authorList>
            <person name="Yang L."/>
        </authorList>
    </citation>
    <scope>NUCLEOTIDE SEQUENCE [LARGE SCALE GENOMIC DNA]</scope>
    <source>
        <strain evidence="1">QJT</strain>
        <tissue evidence="1">Leaf</tissue>
    </source>
</reference>
<dbReference type="EMBL" id="JBBNAE010000007">
    <property type="protein sequence ID" value="KAK9110457.1"/>
    <property type="molecule type" value="Genomic_DNA"/>
</dbReference>
<accession>A0AAP0I886</accession>
<dbReference type="Proteomes" id="UP001417504">
    <property type="component" value="Unassembled WGS sequence"/>
</dbReference>
<gene>
    <name evidence="1" type="ORF">Sjap_018517</name>
</gene>
<name>A0AAP0I886_9MAGN</name>
<evidence type="ECO:0000313" key="1">
    <source>
        <dbReference type="EMBL" id="KAK9110457.1"/>
    </source>
</evidence>